<reference evidence="6 7" key="1">
    <citation type="journal article" date="2014" name="PLoS Genet.">
        <title>Phylogenetically driven sequencing of extremely halophilic archaea reveals strategies for static and dynamic osmo-response.</title>
        <authorList>
            <person name="Becker E.A."/>
            <person name="Seitzer P.M."/>
            <person name="Tritt A."/>
            <person name="Larsen D."/>
            <person name="Krusor M."/>
            <person name="Yao A.I."/>
            <person name="Wu D."/>
            <person name="Madern D."/>
            <person name="Eisen J.A."/>
            <person name="Darling A.E."/>
            <person name="Facciotti M.T."/>
        </authorList>
    </citation>
    <scope>NUCLEOTIDE SEQUENCE [LARGE SCALE GENOMIC DNA]</scope>
    <source>
        <strain evidence="6 7">2-9-1</strain>
    </source>
</reference>
<dbReference type="Pfam" id="PF09339">
    <property type="entry name" value="HTH_IclR"/>
    <property type="match status" value="1"/>
</dbReference>
<dbReference type="EMBL" id="AOIU01000013">
    <property type="protein sequence ID" value="ELZ27549.1"/>
    <property type="molecule type" value="Genomic_DNA"/>
</dbReference>
<dbReference type="PANTHER" id="PTHR30136:SF35">
    <property type="entry name" value="HTH-TYPE TRANSCRIPTIONAL REGULATOR RV1719"/>
    <property type="match status" value="1"/>
</dbReference>
<dbReference type="Pfam" id="PF01614">
    <property type="entry name" value="IclR_C"/>
    <property type="match status" value="1"/>
</dbReference>
<dbReference type="RefSeq" id="WP_006882973.1">
    <property type="nucleotide sequence ID" value="NZ_AOIU01000013.1"/>
</dbReference>
<dbReference type="GO" id="GO:0003700">
    <property type="term" value="F:DNA-binding transcription factor activity"/>
    <property type="evidence" value="ECO:0007669"/>
    <property type="project" value="TreeGrafter"/>
</dbReference>
<dbReference type="InterPro" id="IPR014757">
    <property type="entry name" value="Tscrpt_reg_IclR_C"/>
</dbReference>
<feature type="domain" description="IclR-ED" evidence="5">
    <location>
        <begin position="74"/>
        <end position="259"/>
    </location>
</feature>
<dbReference type="eggNOG" id="arCOG02798">
    <property type="taxonomic scope" value="Archaea"/>
</dbReference>
<dbReference type="SMART" id="SM00346">
    <property type="entry name" value="HTH_ICLR"/>
    <property type="match status" value="1"/>
</dbReference>
<evidence type="ECO:0000256" key="1">
    <source>
        <dbReference type="ARBA" id="ARBA00023015"/>
    </source>
</evidence>
<comment type="caution">
    <text evidence="6">The sequence shown here is derived from an EMBL/GenBank/DDBJ whole genome shotgun (WGS) entry which is preliminary data.</text>
</comment>
<organism evidence="6 7">
    <name type="scientific">Halosimplex carlsbadense 2-9-1</name>
    <dbReference type="NCBI Taxonomy" id="797114"/>
    <lineage>
        <taxon>Archaea</taxon>
        <taxon>Methanobacteriati</taxon>
        <taxon>Methanobacteriota</taxon>
        <taxon>Stenosarchaea group</taxon>
        <taxon>Halobacteria</taxon>
        <taxon>Halobacteriales</taxon>
        <taxon>Haloarculaceae</taxon>
        <taxon>Halosimplex</taxon>
    </lineage>
</organism>
<evidence type="ECO:0000256" key="2">
    <source>
        <dbReference type="ARBA" id="ARBA00023125"/>
    </source>
</evidence>
<dbReference type="InterPro" id="IPR036388">
    <property type="entry name" value="WH-like_DNA-bd_sf"/>
</dbReference>
<proteinExistence type="predicted"/>
<dbReference type="Proteomes" id="UP000011626">
    <property type="component" value="Unassembled WGS sequence"/>
</dbReference>
<dbReference type="AlphaFoldDB" id="M0D099"/>
<keyword evidence="2" id="KW-0238">DNA-binding</keyword>
<dbReference type="InterPro" id="IPR029016">
    <property type="entry name" value="GAF-like_dom_sf"/>
</dbReference>
<feature type="domain" description="HTH iclR-type" evidence="4">
    <location>
        <begin position="14"/>
        <end position="73"/>
    </location>
</feature>
<dbReference type="Gene3D" id="1.10.10.10">
    <property type="entry name" value="Winged helix-like DNA-binding domain superfamily/Winged helix DNA-binding domain"/>
    <property type="match status" value="1"/>
</dbReference>
<keyword evidence="1" id="KW-0805">Transcription regulation</keyword>
<dbReference type="PANTHER" id="PTHR30136">
    <property type="entry name" value="HELIX-TURN-HELIX TRANSCRIPTIONAL REGULATOR, ICLR FAMILY"/>
    <property type="match status" value="1"/>
</dbReference>
<dbReference type="Gene3D" id="3.30.450.40">
    <property type="match status" value="1"/>
</dbReference>
<accession>M0D099</accession>
<dbReference type="PROSITE" id="PS51077">
    <property type="entry name" value="HTH_ICLR"/>
    <property type="match status" value="1"/>
</dbReference>
<dbReference type="OrthoDB" id="14763at2157"/>
<dbReference type="PROSITE" id="PS51078">
    <property type="entry name" value="ICLR_ED"/>
    <property type="match status" value="1"/>
</dbReference>
<dbReference type="GO" id="GO:0003677">
    <property type="term" value="F:DNA binding"/>
    <property type="evidence" value="ECO:0007669"/>
    <property type="project" value="UniProtKB-KW"/>
</dbReference>
<keyword evidence="7" id="KW-1185">Reference proteome</keyword>
<protein>
    <submittedName>
        <fullName evidence="6">IclR family transcriptional regulator</fullName>
    </submittedName>
</protein>
<evidence type="ECO:0000259" key="4">
    <source>
        <dbReference type="PROSITE" id="PS51077"/>
    </source>
</evidence>
<evidence type="ECO:0000313" key="7">
    <source>
        <dbReference type="Proteomes" id="UP000011626"/>
    </source>
</evidence>
<evidence type="ECO:0000259" key="5">
    <source>
        <dbReference type="PROSITE" id="PS51078"/>
    </source>
</evidence>
<dbReference type="InterPro" id="IPR005471">
    <property type="entry name" value="Tscrpt_reg_IclR_N"/>
</dbReference>
<dbReference type="InterPro" id="IPR036390">
    <property type="entry name" value="WH_DNA-bd_sf"/>
</dbReference>
<evidence type="ECO:0000313" key="6">
    <source>
        <dbReference type="EMBL" id="ELZ27549.1"/>
    </source>
</evidence>
<sequence length="259" mass="28954">MTDDTSQDGGTQSLAVMKRAFEILEHLTDVESTGVTELANELDIPKTTAHSYLKTLENMGYAINEDGRYRLSLRILWHAGQLRHSFTLYQVGRSQVDRLARETGEAVNLGVPESGERVIIYGAEGENAIWDDVPIGSRTPLNLTAIGKAILSHWSESRLRSFLDEQALGEATEHSLSDEERVVAELEETRERGYSIEDEEHIVGVRAFGMPIKQSDGTVIGAMSITGPTSRLSQTETEERLVNELRETVNIIELRHEQY</sequence>
<name>M0D099_9EURY</name>
<evidence type="ECO:0000256" key="3">
    <source>
        <dbReference type="ARBA" id="ARBA00023163"/>
    </source>
</evidence>
<gene>
    <name evidence="6" type="ORF">C475_06505</name>
</gene>
<dbReference type="InterPro" id="IPR050707">
    <property type="entry name" value="HTH_MetabolicPath_Reg"/>
</dbReference>
<keyword evidence="3" id="KW-0804">Transcription</keyword>
<dbReference type="SUPFAM" id="SSF55781">
    <property type="entry name" value="GAF domain-like"/>
    <property type="match status" value="1"/>
</dbReference>
<dbReference type="SUPFAM" id="SSF46785">
    <property type="entry name" value="Winged helix' DNA-binding domain"/>
    <property type="match status" value="1"/>
</dbReference>
<dbReference type="GO" id="GO:0045892">
    <property type="term" value="P:negative regulation of DNA-templated transcription"/>
    <property type="evidence" value="ECO:0007669"/>
    <property type="project" value="TreeGrafter"/>
</dbReference>